<dbReference type="PANTHER" id="PTHR34315:SF1">
    <property type="entry name" value="INTRADIOL RING-CLEAVAGE DIOXYGENASES DOMAIN-CONTAINING PROTEIN-RELATED"/>
    <property type="match status" value="1"/>
</dbReference>
<reference evidence="4" key="1">
    <citation type="journal article" date="2019" name="Int. J. Syst. Evol. Microbiol.">
        <title>The Global Catalogue of Microorganisms (GCM) 10K type strain sequencing project: providing services to taxonomists for standard genome sequencing and annotation.</title>
        <authorList>
            <consortium name="The Broad Institute Genomics Platform"/>
            <consortium name="The Broad Institute Genome Sequencing Center for Infectious Disease"/>
            <person name="Wu L."/>
            <person name="Ma J."/>
        </authorList>
    </citation>
    <scope>NUCLEOTIDE SEQUENCE [LARGE SCALE GENOMIC DNA]</scope>
    <source>
        <strain evidence="4">JCM 14549</strain>
    </source>
</reference>
<dbReference type="PROSITE" id="PS51318">
    <property type="entry name" value="TAT"/>
    <property type="match status" value="1"/>
</dbReference>
<feature type="domain" description="Intradiol ring-cleavage dioxygenases" evidence="2">
    <location>
        <begin position="76"/>
        <end position="173"/>
    </location>
</feature>
<dbReference type="Gene3D" id="2.60.130.10">
    <property type="entry name" value="Aromatic compound dioxygenase"/>
    <property type="match status" value="1"/>
</dbReference>
<evidence type="ECO:0000259" key="2">
    <source>
        <dbReference type="Pfam" id="PF00775"/>
    </source>
</evidence>
<dbReference type="Pfam" id="PF00775">
    <property type="entry name" value="Dioxygenase_C"/>
    <property type="match status" value="1"/>
</dbReference>
<keyword evidence="4" id="KW-1185">Reference proteome</keyword>
<proteinExistence type="predicted"/>
<evidence type="ECO:0000313" key="4">
    <source>
        <dbReference type="Proteomes" id="UP001403094"/>
    </source>
</evidence>
<keyword evidence="1" id="KW-0732">Signal</keyword>
<sequence>MILMTDNRLSRRRVLAIGGAGAAGWALAGHCPAMAATPAAPAAPPATDAADGAAAWYELTAHRAAGPYSLTAEQNRQDITDGKQGVPLGLDLTVRDSGDGTALTGAAVEVWHCDAWGYYSGYTEASPGGEVRAEREDRSGADPQSFLRGYRVTDADGRVAFSTIVPGWYDRRAPHLHVRVHLGARPESGGFAAEATHFTGQLFLPDTMVAEVYALEPYAEHIGDGPTTLERDIVYTGGGTADGLLAPERLSTRSLADGYTAAFTLAAPVARARQARSHRAA</sequence>
<dbReference type="InterPro" id="IPR006311">
    <property type="entry name" value="TAT_signal"/>
</dbReference>
<name>A0ABP5G9P2_9ACTN</name>
<dbReference type="Proteomes" id="UP001403094">
    <property type="component" value="Unassembled WGS sequence"/>
</dbReference>
<dbReference type="InterPro" id="IPR015889">
    <property type="entry name" value="Intradiol_dOase_core"/>
</dbReference>
<gene>
    <name evidence="3" type="ORF">GCM10009757_04160</name>
</gene>
<dbReference type="PANTHER" id="PTHR34315">
    <property type="match status" value="1"/>
</dbReference>
<dbReference type="SUPFAM" id="SSF49482">
    <property type="entry name" value="Aromatic compound dioxygenase"/>
    <property type="match status" value="1"/>
</dbReference>
<feature type="chain" id="PRO_5047476161" description="Intradiol ring-cleavage dioxygenases domain-containing protein" evidence="1">
    <location>
        <begin position="36"/>
        <end position="281"/>
    </location>
</feature>
<dbReference type="EMBL" id="BAAANQ010000001">
    <property type="protein sequence ID" value="GAA2041589.1"/>
    <property type="molecule type" value="Genomic_DNA"/>
</dbReference>
<accession>A0ABP5G9P2</accession>
<dbReference type="InterPro" id="IPR000627">
    <property type="entry name" value="Intradiol_dOase_C"/>
</dbReference>
<evidence type="ECO:0000256" key="1">
    <source>
        <dbReference type="SAM" id="SignalP"/>
    </source>
</evidence>
<comment type="caution">
    <text evidence="3">The sequence shown here is derived from an EMBL/GenBank/DDBJ whole genome shotgun (WGS) entry which is preliminary data.</text>
</comment>
<evidence type="ECO:0000313" key="3">
    <source>
        <dbReference type="EMBL" id="GAA2041589.1"/>
    </source>
</evidence>
<protein>
    <recommendedName>
        <fullName evidence="2">Intradiol ring-cleavage dioxygenases domain-containing protein</fullName>
    </recommendedName>
</protein>
<dbReference type="CDD" id="cd03457">
    <property type="entry name" value="intradiol_dioxygenase_like"/>
    <property type="match status" value="1"/>
</dbReference>
<organism evidence="3 4">
    <name type="scientific">Streptomyces cheonanensis</name>
    <dbReference type="NCBI Taxonomy" id="312720"/>
    <lineage>
        <taxon>Bacteria</taxon>
        <taxon>Bacillati</taxon>
        <taxon>Actinomycetota</taxon>
        <taxon>Actinomycetes</taxon>
        <taxon>Kitasatosporales</taxon>
        <taxon>Streptomycetaceae</taxon>
        <taxon>Streptomyces</taxon>
    </lineage>
</organism>
<feature type="signal peptide" evidence="1">
    <location>
        <begin position="1"/>
        <end position="35"/>
    </location>
</feature>